<keyword evidence="5 6" id="KW-0472">Membrane</keyword>
<dbReference type="SUPFAM" id="SSF118215">
    <property type="entry name" value="Proton glutamate symport protein"/>
    <property type="match status" value="1"/>
</dbReference>
<dbReference type="PANTHER" id="PTHR42865">
    <property type="entry name" value="PROTON/GLUTAMATE-ASPARTATE SYMPORTER"/>
    <property type="match status" value="1"/>
</dbReference>
<dbReference type="EMBL" id="LR134140">
    <property type="protein sequence ID" value="VDZ97899.1"/>
    <property type="molecule type" value="Genomic_DNA"/>
</dbReference>
<proteinExistence type="predicted"/>
<dbReference type="Gene3D" id="1.10.3860.10">
    <property type="entry name" value="Sodium:dicarboxylate symporter"/>
    <property type="match status" value="1"/>
</dbReference>
<keyword evidence="3 6" id="KW-0812">Transmembrane</keyword>
<organism evidence="7 8">
    <name type="scientific">Salmonella enterica I</name>
    <dbReference type="NCBI Taxonomy" id="59201"/>
    <lineage>
        <taxon>Bacteria</taxon>
        <taxon>Pseudomonadati</taxon>
        <taxon>Pseudomonadota</taxon>
        <taxon>Gammaproteobacteria</taxon>
        <taxon>Enterobacterales</taxon>
        <taxon>Enterobacteriaceae</taxon>
        <taxon>Salmonella</taxon>
    </lineage>
</organism>
<feature type="transmembrane region" description="Helical" evidence="6">
    <location>
        <begin position="183"/>
        <end position="206"/>
    </location>
</feature>
<feature type="transmembrane region" description="Helical" evidence="6">
    <location>
        <begin position="84"/>
        <end position="106"/>
    </location>
</feature>
<dbReference type="InterPro" id="IPR001991">
    <property type="entry name" value="Na-dicarboxylate_symporter"/>
</dbReference>
<dbReference type="InterPro" id="IPR036458">
    <property type="entry name" value="Na:dicarbo_symporter_sf"/>
</dbReference>
<evidence type="ECO:0000313" key="8">
    <source>
        <dbReference type="Proteomes" id="UP000282086"/>
    </source>
</evidence>
<reference evidence="7 8" key="1">
    <citation type="submission" date="2018-12" db="EMBL/GenBank/DDBJ databases">
        <authorList>
            <consortium name="Pathogen Informatics"/>
        </authorList>
    </citation>
    <scope>NUCLEOTIDE SEQUENCE [LARGE SCALE GENOMIC DNA]</scope>
    <source>
        <strain evidence="7 8">NCTC129</strain>
    </source>
</reference>
<dbReference type="AlphaFoldDB" id="A0A447N3Q0"/>
<dbReference type="NCBIfam" id="NF010151">
    <property type="entry name" value="PRK13628.1"/>
    <property type="match status" value="1"/>
</dbReference>
<sequence length="255" mass="26722">MATQRASGLLQRLAQGSLVKQILVGLVLGILLAWISKPAAEAVGLLGTLFVGALKAVAPVLVLMLVMASIANHQHGQKTNIRPILFLYLLGTFSAALAAVVFSFAFPSTLHLSSSAQDIVPPSGIVEVLRGLLMSMVSNPIDALLNANYIGILVWAVGLGFALRHGNETTKNLVNDMSNAVTFMVKLVIRFAPVGIFGLVSSTLATTGFSTLWGYAHLLVVLDWLYAAGRAGGQPAVGILENSSQPLSAGVRLPA</sequence>
<evidence type="ECO:0000256" key="1">
    <source>
        <dbReference type="ARBA" id="ARBA00004141"/>
    </source>
</evidence>
<dbReference type="GO" id="GO:0005886">
    <property type="term" value="C:plasma membrane"/>
    <property type="evidence" value="ECO:0007669"/>
    <property type="project" value="TreeGrafter"/>
</dbReference>
<name>A0A447N3Q0_SALET</name>
<keyword evidence="2" id="KW-0813">Transport</keyword>
<accession>A0A447N3Q0</accession>
<comment type="subcellular location">
    <subcellularLocation>
        <location evidence="1">Membrane</location>
        <topology evidence="1">Multi-pass membrane protein</topology>
    </subcellularLocation>
</comment>
<dbReference type="Pfam" id="PF00375">
    <property type="entry name" value="SDF"/>
    <property type="match status" value="1"/>
</dbReference>
<dbReference type="GO" id="GO:0005295">
    <property type="term" value="F:neutral L-amino acid:sodium symporter activity"/>
    <property type="evidence" value="ECO:0007669"/>
    <property type="project" value="TreeGrafter"/>
</dbReference>
<keyword evidence="4 6" id="KW-1133">Transmembrane helix</keyword>
<gene>
    <name evidence="7" type="primary">sstT_2</name>
    <name evidence="7" type="ORF">NCTC129_04141</name>
</gene>
<evidence type="ECO:0000256" key="6">
    <source>
        <dbReference type="SAM" id="Phobius"/>
    </source>
</evidence>
<feature type="transmembrane region" description="Helical" evidence="6">
    <location>
        <begin position="143"/>
        <end position="163"/>
    </location>
</feature>
<evidence type="ECO:0000256" key="2">
    <source>
        <dbReference type="ARBA" id="ARBA00022448"/>
    </source>
</evidence>
<dbReference type="PANTHER" id="PTHR42865:SF8">
    <property type="entry name" value="SERINE_THREONINE TRANSPORTER SSTT"/>
    <property type="match status" value="1"/>
</dbReference>
<feature type="transmembrane region" description="Helical" evidence="6">
    <location>
        <begin position="42"/>
        <end position="72"/>
    </location>
</feature>
<evidence type="ECO:0000256" key="3">
    <source>
        <dbReference type="ARBA" id="ARBA00022692"/>
    </source>
</evidence>
<dbReference type="Proteomes" id="UP000282086">
    <property type="component" value="Chromosome"/>
</dbReference>
<protein>
    <submittedName>
        <fullName evidence="7">Membrane transport protein</fullName>
    </submittedName>
</protein>
<dbReference type="GO" id="GO:0032329">
    <property type="term" value="P:serine transport"/>
    <property type="evidence" value="ECO:0007669"/>
    <property type="project" value="TreeGrafter"/>
</dbReference>
<feature type="transmembrane region" description="Helical" evidence="6">
    <location>
        <begin position="18"/>
        <end position="36"/>
    </location>
</feature>
<evidence type="ECO:0000256" key="5">
    <source>
        <dbReference type="ARBA" id="ARBA00023136"/>
    </source>
</evidence>
<evidence type="ECO:0000313" key="7">
    <source>
        <dbReference type="EMBL" id="VDZ97899.1"/>
    </source>
</evidence>
<evidence type="ECO:0000256" key="4">
    <source>
        <dbReference type="ARBA" id="ARBA00022989"/>
    </source>
</evidence>